<dbReference type="GO" id="GO:0009252">
    <property type="term" value="P:peptidoglycan biosynthetic process"/>
    <property type="evidence" value="ECO:0007669"/>
    <property type="project" value="UniProtKB-UniRule"/>
</dbReference>
<dbReference type="GO" id="GO:0008932">
    <property type="term" value="F:lytic endotransglycosylase activity"/>
    <property type="evidence" value="ECO:0007669"/>
    <property type="project" value="UniProtKB-UniRule"/>
</dbReference>
<evidence type="ECO:0000256" key="4">
    <source>
        <dbReference type="ARBA" id="ARBA00023136"/>
    </source>
</evidence>
<accession>M2ZTS8</accession>
<sequence>MKPWIRIVAAIALLGGLIIGGLAWEGHRRFTAPGPSPKPVTVIIPKGSGTELIAQSLEGAGVIPSRLVFALGVKLRRATLKAGEYAFPAHVSPEEAMRIIAEGKVVIHKLTVAEGLTVRQVLGLVREAEFLSGPVTRKPAEGRLLPETWHMTRDEPRDEVIARMEKAMAQTLDVLWVARAPGLPLKSKDEALILASMVERETAVDAERTRVAAVFYNRLARGMRLQSDPTVIYGISDGLGELDHPLTRAELQNSHPWNTYTVDGMPRTPIANPGRASLEAVLHPAKSDELYFVADGTGGHAFARTLDEHNSNVAKWRKIEKAGK</sequence>
<dbReference type="PANTHER" id="PTHR30518:SF2">
    <property type="entry name" value="ENDOLYTIC MUREIN TRANSGLYCOSYLASE"/>
    <property type="match status" value="1"/>
</dbReference>
<gene>
    <name evidence="7" type="primary">mltG</name>
    <name evidence="8" type="ORF">H261_06981</name>
</gene>
<keyword evidence="5 7" id="KW-0456">Lyase</keyword>
<dbReference type="GO" id="GO:0071555">
    <property type="term" value="P:cell wall organization"/>
    <property type="evidence" value="ECO:0007669"/>
    <property type="project" value="UniProtKB-KW"/>
</dbReference>
<evidence type="ECO:0000256" key="7">
    <source>
        <dbReference type="HAMAP-Rule" id="MF_02065"/>
    </source>
</evidence>
<evidence type="ECO:0000313" key="9">
    <source>
        <dbReference type="Proteomes" id="UP000011744"/>
    </source>
</evidence>
<comment type="catalytic activity">
    <reaction evidence="7">
        <text>a peptidoglycan chain = a peptidoglycan chain with N-acetyl-1,6-anhydromuramyl-[peptide] at the reducing end + a peptidoglycan chain with N-acetylglucosamine at the non-reducing end.</text>
        <dbReference type="EC" id="4.2.2.29"/>
    </reaction>
</comment>
<dbReference type="GO" id="GO:0005886">
    <property type="term" value="C:plasma membrane"/>
    <property type="evidence" value="ECO:0007669"/>
    <property type="project" value="UniProtKB-UniRule"/>
</dbReference>
<evidence type="ECO:0000256" key="6">
    <source>
        <dbReference type="ARBA" id="ARBA00023316"/>
    </source>
</evidence>
<dbReference type="EC" id="4.2.2.29" evidence="7"/>
<dbReference type="eggNOG" id="COG1559">
    <property type="taxonomic scope" value="Bacteria"/>
</dbReference>
<evidence type="ECO:0000256" key="2">
    <source>
        <dbReference type="ARBA" id="ARBA00022692"/>
    </source>
</evidence>
<protein>
    <recommendedName>
        <fullName evidence="7">Endolytic murein transglycosylase</fullName>
        <ecNumber evidence="7">4.2.2.29</ecNumber>
    </recommendedName>
    <alternativeName>
        <fullName evidence="7">Peptidoglycan lytic transglycosylase</fullName>
    </alternativeName>
    <alternativeName>
        <fullName evidence="7">Peptidoglycan polymerization terminase</fullName>
    </alternativeName>
</protein>
<keyword evidence="1 7" id="KW-1003">Cell membrane</keyword>
<dbReference type="Pfam" id="PF02618">
    <property type="entry name" value="YceG"/>
    <property type="match status" value="1"/>
</dbReference>
<keyword evidence="7" id="KW-0997">Cell inner membrane</keyword>
<dbReference type="NCBIfam" id="TIGR00247">
    <property type="entry name" value="endolytic transglycosylase MltG"/>
    <property type="match status" value="1"/>
</dbReference>
<feature type="site" description="Important for catalytic activity" evidence="7">
    <location>
        <position position="201"/>
    </location>
</feature>
<dbReference type="PATRIC" id="fig|1244869.3.peg.1406"/>
<name>M2ZTS8_9PROT</name>
<comment type="similarity">
    <text evidence="7">Belongs to the transglycosylase MltG family.</text>
</comment>
<keyword evidence="3 7" id="KW-1133">Transmembrane helix</keyword>
<dbReference type="HAMAP" id="MF_02065">
    <property type="entry name" value="MltG"/>
    <property type="match status" value="1"/>
</dbReference>
<keyword evidence="2 7" id="KW-0812">Transmembrane</keyword>
<evidence type="ECO:0000313" key="8">
    <source>
        <dbReference type="EMBL" id="EME70782.1"/>
    </source>
</evidence>
<proteinExistence type="inferred from homology"/>
<dbReference type="Gene3D" id="3.30.160.60">
    <property type="entry name" value="Classic Zinc Finger"/>
    <property type="match status" value="1"/>
</dbReference>
<evidence type="ECO:0000256" key="3">
    <source>
        <dbReference type="ARBA" id="ARBA00022989"/>
    </source>
</evidence>
<keyword evidence="4 7" id="KW-0472">Membrane</keyword>
<evidence type="ECO:0000256" key="1">
    <source>
        <dbReference type="ARBA" id="ARBA00022475"/>
    </source>
</evidence>
<reference evidence="8 9" key="1">
    <citation type="journal article" date="2014" name="Genome Announc.">
        <title>Draft Genome Sequence of Magnetospirillum sp. Strain SO-1, a Freshwater Magnetotactic Bacterium Isolated from the Ol'khovka River, Russia.</title>
        <authorList>
            <person name="Grouzdev D.S."/>
            <person name="Dziuba M.V."/>
            <person name="Sukhacheva M.S."/>
            <person name="Mardanov A.V."/>
            <person name="Beletskiy A.V."/>
            <person name="Kuznetsov B.B."/>
            <person name="Skryabin K.G."/>
        </authorList>
    </citation>
    <scope>NUCLEOTIDE SEQUENCE [LARGE SCALE GENOMIC DNA]</scope>
    <source>
        <strain evidence="8 9">SO-1</strain>
    </source>
</reference>
<dbReference type="InterPro" id="IPR003770">
    <property type="entry name" value="MLTG-like"/>
</dbReference>
<evidence type="ECO:0000256" key="5">
    <source>
        <dbReference type="ARBA" id="ARBA00023239"/>
    </source>
</evidence>
<dbReference type="AlphaFoldDB" id="M2ZTS8"/>
<dbReference type="OrthoDB" id="9814591at2"/>
<dbReference type="STRING" id="1244869.H261_06981"/>
<dbReference type="Proteomes" id="UP000011744">
    <property type="component" value="Unassembled WGS sequence"/>
</dbReference>
<dbReference type="CDD" id="cd08010">
    <property type="entry name" value="MltG_like"/>
    <property type="match status" value="1"/>
</dbReference>
<comment type="function">
    <text evidence="7">Functions as a peptidoglycan terminase that cleaves nascent peptidoglycan strands endolytically to terminate their elongation.</text>
</comment>
<keyword evidence="9" id="KW-1185">Reference proteome</keyword>
<dbReference type="RefSeq" id="WP_008615766.1">
    <property type="nucleotide sequence ID" value="NZ_AONQ01000013.1"/>
</dbReference>
<dbReference type="EMBL" id="AONQ01000013">
    <property type="protein sequence ID" value="EME70782.1"/>
    <property type="molecule type" value="Genomic_DNA"/>
</dbReference>
<organism evidence="8 9">
    <name type="scientific">Paramagnetospirillum caucaseum</name>
    <dbReference type="NCBI Taxonomy" id="1244869"/>
    <lineage>
        <taxon>Bacteria</taxon>
        <taxon>Pseudomonadati</taxon>
        <taxon>Pseudomonadota</taxon>
        <taxon>Alphaproteobacteria</taxon>
        <taxon>Rhodospirillales</taxon>
        <taxon>Magnetospirillaceae</taxon>
        <taxon>Paramagnetospirillum</taxon>
    </lineage>
</organism>
<dbReference type="Gene3D" id="3.30.1490.480">
    <property type="entry name" value="Endolytic murein transglycosylase"/>
    <property type="match status" value="1"/>
</dbReference>
<comment type="caution">
    <text evidence="8">The sequence shown here is derived from an EMBL/GenBank/DDBJ whole genome shotgun (WGS) entry which is preliminary data.</text>
</comment>
<keyword evidence="6 7" id="KW-0961">Cell wall biogenesis/degradation</keyword>
<dbReference type="PANTHER" id="PTHR30518">
    <property type="entry name" value="ENDOLYTIC MUREIN TRANSGLYCOSYLASE"/>
    <property type="match status" value="1"/>
</dbReference>